<reference evidence="3" key="1">
    <citation type="submission" date="2017-04" db="EMBL/GenBank/DDBJ databases">
        <authorList>
            <person name="Varghese N."/>
            <person name="Submissions S."/>
        </authorList>
    </citation>
    <scope>NUCLEOTIDE SEQUENCE [LARGE SCALE GENOMIC DNA]</scope>
    <source>
        <strain evidence="3">Ballard 720</strain>
    </source>
</reference>
<name>A0A1X7D6S5_TRICW</name>
<evidence type="ECO:0000256" key="1">
    <source>
        <dbReference type="SAM" id="MobiDB-lite"/>
    </source>
</evidence>
<dbReference type="Proteomes" id="UP000192911">
    <property type="component" value="Unassembled WGS sequence"/>
</dbReference>
<sequence length="1280" mass="136883">MPRIFSASTPENTAPTAPATTPVTPGAPSEQRPDAWPSRGTIKGRLAQLIDMKRVDHRPAVSAERWDEAATTEICERWFESQRRQPSVVGLSRLVALNFERARPDAIPPERRDQRLLPEGSSNDAYYQEMIVTFLKTMGLDNTDEVLDSFKKAGTGGLHRLPVSMSSTAGGALSVAQLAASAHTPTKTALSGITVLLTALTTRLAFTSAELRLRNAGTEEVMPLGRADAAPSAKVGPDIMRASMQLLWDLRKISKNVERMEQAQAELQDAKARLANPDAAPAERERATRDARAAGEKLSIAFARFCLRNELKADYKTAADSAKIEYHGNKRYLGVSVGTGALSATTTILGILTPVIVSTAVTTGVTAGAAVIAALLYVGYQLSPGPSKDGEAKAKRAIVALAKSLDLLAGNASSQQKARAEAYRTYVADKRASYKPEARARARQKLLVALAEIARNDRTDNDLDPLKNWLDYAAYRREAAQAGEDASALEAIEQRFVEAHANQFKPATASDGWKTPERMRFDNMSRLLIGKVSESIASLHTFNEKAKAAAPRDSRRESMARAQIHAGRRADIKASLRDWIHFELAQSRMKAALSEKDPEAARASLRAAGQALAAIENADARALFSTDGRKQVEATERAKRMTIGEAERYTMTNAGPAALAGLVNIGGATAGLGLNIEKAVKESHGIHLTPQYGDQNDARVLAQSSAPITAPYTAAQRARFQKTGMAKLVGTLARKGEPVIVKLDLPGTNPMLLDLGHRHVDAELDKLLADVEAMHDIPDEIALAVNGRKLTSGKLSGTTSNYEWRYRKASLGTRAKFQSQQLAMLANSVAVSVFPPIAQAAAQVPLSMTRRAADRGKAMSLRVRAQLTELSRDGSPAEATAPLASSPARHDGSPEQAQIPPSPAQVAQTPPVAADTAAPESAGRVPTAYEPAAAARALAVIPLLGGNERAELAPAPPAAVFRPRPAALAQPVGDAVRQQRMMQGEGAAETHRWFAANGIEAAYNSGGASMDCLIISLLQHATGCYEAEYEPRLAAAAAGYRAALVERYPEIAEGDQMLYDDEPAIAALLQTINGDYGVSMDLQLVLPTVDGPVRIQSAGTGTDRVGIVMFGNHYQALRHMGPTDTTSAARGEPGTSPEASAHPAPTRSNEPVSPIDPSATMPTPTRRDKVADSIERVRAWLDTVPNEPPTVLNREPVGRSEAIDTPAQRRAARKKGLFASSAMPASAAQSPQAVRPRSSRPSPSSLPVAAKKPAAGWPERLRRNAQALFRKTEKKSPPDA</sequence>
<feature type="region of interest" description="Disordered" evidence="1">
    <location>
        <begin position="1119"/>
        <end position="1260"/>
    </location>
</feature>
<dbReference type="RefSeq" id="WP_085225248.1">
    <property type="nucleotide sequence ID" value="NZ_BSQD01000002.1"/>
</dbReference>
<feature type="compositionally biased region" description="Basic and acidic residues" evidence="1">
    <location>
        <begin position="1165"/>
        <end position="1179"/>
    </location>
</feature>
<feature type="compositionally biased region" description="Low complexity" evidence="1">
    <location>
        <begin position="7"/>
        <end position="28"/>
    </location>
</feature>
<dbReference type="PANTHER" id="PTHR24216:SF65">
    <property type="entry name" value="PAXILLIN-LIKE PROTEIN 1"/>
    <property type="match status" value="1"/>
</dbReference>
<gene>
    <name evidence="2" type="ORF">SAMN06295900_102433</name>
</gene>
<organism evidence="2 3">
    <name type="scientific">Trinickia caryophylli</name>
    <name type="common">Paraburkholderia caryophylli</name>
    <dbReference type="NCBI Taxonomy" id="28094"/>
    <lineage>
        <taxon>Bacteria</taxon>
        <taxon>Pseudomonadati</taxon>
        <taxon>Pseudomonadota</taxon>
        <taxon>Betaproteobacteria</taxon>
        <taxon>Burkholderiales</taxon>
        <taxon>Burkholderiaceae</taxon>
        <taxon>Trinickia</taxon>
    </lineage>
</organism>
<dbReference type="STRING" id="28094.SAMN06295900_102433"/>
<dbReference type="GeneID" id="95552247"/>
<evidence type="ECO:0000313" key="3">
    <source>
        <dbReference type="Proteomes" id="UP000192911"/>
    </source>
</evidence>
<accession>A0A1X7D6S5</accession>
<feature type="region of interest" description="Disordered" evidence="1">
    <location>
        <begin position="1"/>
        <end position="40"/>
    </location>
</feature>
<protein>
    <recommendedName>
        <fullName evidence="4">Type III effector protein</fullName>
    </recommendedName>
</protein>
<feature type="compositionally biased region" description="Low complexity" evidence="1">
    <location>
        <begin position="904"/>
        <end position="914"/>
    </location>
</feature>
<feature type="region of interest" description="Disordered" evidence="1">
    <location>
        <begin position="868"/>
        <end position="921"/>
    </location>
</feature>
<evidence type="ECO:0000313" key="2">
    <source>
        <dbReference type="EMBL" id="SMF09425.1"/>
    </source>
</evidence>
<proteinExistence type="predicted"/>
<evidence type="ECO:0008006" key="4">
    <source>
        <dbReference type="Google" id="ProtNLM"/>
    </source>
</evidence>
<keyword evidence="3" id="KW-1185">Reference proteome</keyword>
<dbReference type="OrthoDB" id="8771968at2"/>
<dbReference type="AlphaFoldDB" id="A0A1X7D6S5"/>
<dbReference type="EMBL" id="FXAH01000002">
    <property type="protein sequence ID" value="SMF09425.1"/>
    <property type="molecule type" value="Genomic_DNA"/>
</dbReference>
<feature type="compositionally biased region" description="Low complexity" evidence="1">
    <location>
        <begin position="1219"/>
        <end position="1245"/>
    </location>
</feature>
<dbReference type="PANTHER" id="PTHR24216">
    <property type="entry name" value="PAXILLIN-RELATED"/>
    <property type="match status" value="1"/>
</dbReference>